<evidence type="ECO:0000256" key="1">
    <source>
        <dbReference type="SAM" id="MobiDB-lite"/>
    </source>
</evidence>
<feature type="region of interest" description="Disordered" evidence="1">
    <location>
        <begin position="1"/>
        <end position="60"/>
    </location>
</feature>
<dbReference type="EMBL" id="JBHTAJ010000006">
    <property type="protein sequence ID" value="MFC7178840.1"/>
    <property type="molecule type" value="Genomic_DNA"/>
</dbReference>
<accession>A0ABW2FT93</accession>
<evidence type="ECO:0000313" key="3">
    <source>
        <dbReference type="EMBL" id="MFC7178840.1"/>
    </source>
</evidence>
<evidence type="ECO:0000256" key="2">
    <source>
        <dbReference type="SAM" id="Phobius"/>
    </source>
</evidence>
<reference evidence="4" key="1">
    <citation type="journal article" date="2019" name="Int. J. Syst. Evol. Microbiol.">
        <title>The Global Catalogue of Microorganisms (GCM) 10K type strain sequencing project: providing services to taxonomists for standard genome sequencing and annotation.</title>
        <authorList>
            <consortium name="The Broad Institute Genomics Platform"/>
            <consortium name="The Broad Institute Genome Sequencing Center for Infectious Disease"/>
            <person name="Wu L."/>
            <person name="Ma J."/>
        </authorList>
    </citation>
    <scope>NUCLEOTIDE SEQUENCE [LARGE SCALE GENOMIC DNA]</scope>
    <source>
        <strain evidence="4">CGMCC 1.12859</strain>
    </source>
</reference>
<feature type="compositionally biased region" description="Low complexity" evidence="1">
    <location>
        <begin position="25"/>
        <end position="60"/>
    </location>
</feature>
<keyword evidence="2" id="KW-0812">Transmembrane</keyword>
<comment type="caution">
    <text evidence="3">The sequence shown here is derived from an EMBL/GenBank/DDBJ whole genome shotgun (WGS) entry which is preliminary data.</text>
</comment>
<evidence type="ECO:0000313" key="4">
    <source>
        <dbReference type="Proteomes" id="UP001596435"/>
    </source>
</evidence>
<dbReference type="Proteomes" id="UP001596435">
    <property type="component" value="Unassembled WGS sequence"/>
</dbReference>
<keyword evidence="2" id="KW-1133">Transmembrane helix</keyword>
<name>A0ABW2FT93_9ACTN</name>
<dbReference type="RefSeq" id="WP_345706882.1">
    <property type="nucleotide sequence ID" value="NZ_BAABKV010000001.1"/>
</dbReference>
<keyword evidence="2" id="KW-0472">Membrane</keyword>
<organism evidence="3 4">
    <name type="scientific">Kitasatospora paranensis</name>
    <dbReference type="NCBI Taxonomy" id="258053"/>
    <lineage>
        <taxon>Bacteria</taxon>
        <taxon>Bacillati</taxon>
        <taxon>Actinomycetota</taxon>
        <taxon>Actinomycetes</taxon>
        <taxon>Kitasatosporales</taxon>
        <taxon>Streptomycetaceae</taxon>
        <taxon>Kitasatospora</taxon>
    </lineage>
</organism>
<protein>
    <submittedName>
        <fullName evidence="3">Uncharacterized protein</fullName>
    </submittedName>
</protein>
<keyword evidence="4" id="KW-1185">Reference proteome</keyword>
<gene>
    <name evidence="3" type="ORF">ACFQMG_04595</name>
</gene>
<feature type="transmembrane region" description="Helical" evidence="2">
    <location>
        <begin position="85"/>
        <end position="108"/>
    </location>
</feature>
<proteinExistence type="predicted"/>
<sequence length="324" mass="33270">MSDTAVNPPGGPAPLESPAVPPETAAHPVPADADAPSTDVPAETAPLADAPPADAPLADAPVEDAPVEDAPVLEVPPAARRRPSFAVRATAAVVAAALVGVGIGVGILKVRYDDEPVVAAGPTAAAPGPSASPAFGAKSNGTHFGSFRDLLLPVPDGYRLGPDAGAYGNDTELTEAQRKSWMEDEIRGLPTKLQDSLRKVWQDTPLKGGGVRSLAASDDTLVATVWLLQYHQAAVKADDAWVSTLGSDTGLFRLGPQVPGHTEAHCYLPALPPGSEVDSLQCSAALGDLRVVFQVDGVAPLPKDRLVTLFAEQLDRLAIPGATA</sequence>